<dbReference type="Proteomes" id="UP000234181">
    <property type="component" value="Unassembled WGS sequence"/>
</dbReference>
<gene>
    <name evidence="1" type="ORF">XAP6984_1570005</name>
    <name evidence="2" type="ORF">XAP7430_1500001</name>
</gene>
<dbReference type="EMBL" id="OCYT01000065">
    <property type="protein sequence ID" value="SON77960.1"/>
    <property type="molecule type" value="Genomic_DNA"/>
</dbReference>
<dbReference type="AlphaFoldDB" id="A0AB38DWK7"/>
<dbReference type="EMBL" id="OCYS01000058">
    <property type="protein sequence ID" value="SON83973.1"/>
    <property type="molecule type" value="Genomic_DNA"/>
</dbReference>
<organism evidence="2 3">
    <name type="scientific">Xanthomonas campestris pv. phaseoli</name>
    <dbReference type="NCBI Taxonomy" id="317013"/>
    <lineage>
        <taxon>Bacteria</taxon>
        <taxon>Pseudomonadati</taxon>
        <taxon>Pseudomonadota</taxon>
        <taxon>Gammaproteobacteria</taxon>
        <taxon>Lysobacterales</taxon>
        <taxon>Lysobacteraceae</taxon>
        <taxon>Xanthomonas</taxon>
    </lineage>
</organism>
<name>A0AB38DWK7_XANCH</name>
<proteinExistence type="predicted"/>
<reference evidence="3 4" key="1">
    <citation type="submission" date="2017-10" db="EMBL/GenBank/DDBJ databases">
        <authorList>
            <person name="Regsiter A."/>
            <person name="William W."/>
        </authorList>
    </citation>
    <scope>NUCLEOTIDE SEQUENCE [LARGE SCALE GENOMIC DNA]</scope>
    <source>
        <strain evidence="1 4">CFBP6984</strain>
        <strain evidence="2 3">CFBP7430</strain>
    </source>
</reference>
<evidence type="ECO:0000313" key="4">
    <source>
        <dbReference type="Proteomes" id="UP000234181"/>
    </source>
</evidence>
<evidence type="ECO:0000313" key="3">
    <source>
        <dbReference type="Proteomes" id="UP000234166"/>
    </source>
</evidence>
<protein>
    <submittedName>
        <fullName evidence="2">Uncharacterized protein</fullName>
    </submittedName>
</protein>
<accession>A0AB38DWK7</accession>
<dbReference type="Proteomes" id="UP000234166">
    <property type="component" value="Unassembled WGS sequence"/>
</dbReference>
<evidence type="ECO:0000313" key="1">
    <source>
        <dbReference type="EMBL" id="SON77960.1"/>
    </source>
</evidence>
<evidence type="ECO:0000313" key="2">
    <source>
        <dbReference type="EMBL" id="SON83973.1"/>
    </source>
</evidence>
<sequence>MAFSPFAKIHNNNLDHRLLNRFASGVAPAGRIPDVARIRMPEQSAQSAFWYPFAARWNQVAPS</sequence>
<keyword evidence="4" id="KW-1185">Reference proteome</keyword>
<comment type="caution">
    <text evidence="2">The sequence shown here is derived from an EMBL/GenBank/DDBJ whole genome shotgun (WGS) entry which is preliminary data.</text>
</comment>